<feature type="compositionally biased region" description="Low complexity" evidence="1">
    <location>
        <begin position="38"/>
        <end position="58"/>
    </location>
</feature>
<organism evidence="3 4">
    <name type="scientific">Rotaria socialis</name>
    <dbReference type="NCBI Taxonomy" id="392032"/>
    <lineage>
        <taxon>Eukaryota</taxon>
        <taxon>Metazoa</taxon>
        <taxon>Spiralia</taxon>
        <taxon>Gnathifera</taxon>
        <taxon>Rotifera</taxon>
        <taxon>Eurotatoria</taxon>
        <taxon>Bdelloidea</taxon>
        <taxon>Philodinida</taxon>
        <taxon>Philodinidae</taxon>
        <taxon>Rotaria</taxon>
    </lineage>
</organism>
<gene>
    <name evidence="3" type="ORF">QYT958_LOCUS45264</name>
    <name evidence="2" type="ORF">UJA718_LOCUS47193</name>
</gene>
<dbReference type="Proteomes" id="UP000663873">
    <property type="component" value="Unassembled WGS sequence"/>
</dbReference>
<evidence type="ECO:0000313" key="3">
    <source>
        <dbReference type="EMBL" id="CAF5108483.1"/>
    </source>
</evidence>
<name>A0A822EQV9_9BILA</name>
<dbReference type="EMBL" id="CAJOBP010088163">
    <property type="protein sequence ID" value="CAF4938091.1"/>
    <property type="molecule type" value="Genomic_DNA"/>
</dbReference>
<evidence type="ECO:0000313" key="4">
    <source>
        <dbReference type="Proteomes" id="UP000663848"/>
    </source>
</evidence>
<proteinExistence type="predicted"/>
<protein>
    <submittedName>
        <fullName evidence="3">Uncharacterized protein</fullName>
    </submittedName>
</protein>
<feature type="non-terminal residue" evidence="3">
    <location>
        <position position="1"/>
    </location>
</feature>
<dbReference type="EMBL" id="CAJOBR010074358">
    <property type="protein sequence ID" value="CAF5108483.1"/>
    <property type="molecule type" value="Genomic_DNA"/>
</dbReference>
<dbReference type="AlphaFoldDB" id="A0A822EQV9"/>
<evidence type="ECO:0000313" key="2">
    <source>
        <dbReference type="EMBL" id="CAF4938091.1"/>
    </source>
</evidence>
<feature type="compositionally biased region" description="Basic and acidic residues" evidence="1">
    <location>
        <begin position="69"/>
        <end position="80"/>
    </location>
</feature>
<sequence>AAAAVHQHHLFSTLFQHYPYAAAFRPLLNGTTTTGLLTSSANSNSSLSSSSESSESSAFLPAGKRFKNNTHDENHCDISP</sequence>
<feature type="region of interest" description="Disordered" evidence="1">
    <location>
        <begin position="38"/>
        <end position="80"/>
    </location>
</feature>
<dbReference type="Proteomes" id="UP000663848">
    <property type="component" value="Unassembled WGS sequence"/>
</dbReference>
<accession>A0A822EQV9</accession>
<evidence type="ECO:0000256" key="1">
    <source>
        <dbReference type="SAM" id="MobiDB-lite"/>
    </source>
</evidence>
<evidence type="ECO:0000313" key="5">
    <source>
        <dbReference type="Proteomes" id="UP000663873"/>
    </source>
</evidence>
<reference evidence="3" key="1">
    <citation type="submission" date="2021-02" db="EMBL/GenBank/DDBJ databases">
        <authorList>
            <person name="Nowell W R."/>
        </authorList>
    </citation>
    <scope>NUCLEOTIDE SEQUENCE</scope>
</reference>
<keyword evidence="5" id="KW-1185">Reference proteome</keyword>
<feature type="non-terminal residue" evidence="3">
    <location>
        <position position="80"/>
    </location>
</feature>
<comment type="caution">
    <text evidence="3">The sequence shown here is derived from an EMBL/GenBank/DDBJ whole genome shotgun (WGS) entry which is preliminary data.</text>
</comment>